<evidence type="ECO:0000256" key="8">
    <source>
        <dbReference type="ARBA" id="ARBA00022989"/>
    </source>
</evidence>
<feature type="binding site" evidence="12">
    <location>
        <position position="285"/>
    </location>
    <ligand>
        <name>Zn(2+)</name>
        <dbReference type="ChEBI" id="CHEBI:29105"/>
        <note>catalytic</note>
    </ligand>
</feature>
<dbReference type="Gene3D" id="3.30.2010.10">
    <property type="entry name" value="Metalloproteases ('zincins'), catalytic domain"/>
    <property type="match status" value="1"/>
</dbReference>
<keyword evidence="7 12" id="KW-0862">Zinc</keyword>
<organism evidence="17 18">
    <name type="scientific">Malikia granosa</name>
    <dbReference type="NCBI Taxonomy" id="263067"/>
    <lineage>
        <taxon>Bacteria</taxon>
        <taxon>Pseudomonadati</taxon>
        <taxon>Pseudomonadota</taxon>
        <taxon>Betaproteobacteria</taxon>
        <taxon>Burkholderiales</taxon>
        <taxon>Comamonadaceae</taxon>
        <taxon>Malikia</taxon>
    </lineage>
</organism>
<dbReference type="Pfam" id="PF16491">
    <property type="entry name" value="Peptidase_M48_N"/>
    <property type="match status" value="1"/>
</dbReference>
<keyword evidence="5 13" id="KW-0378">Hydrolase</keyword>
<comment type="cofactor">
    <cofactor evidence="12 13">
        <name>Zn(2+)</name>
        <dbReference type="ChEBI" id="CHEBI:29105"/>
    </cofactor>
    <text evidence="12 13">Binds 1 zinc ion per subunit.</text>
</comment>
<evidence type="ECO:0000256" key="10">
    <source>
        <dbReference type="ARBA" id="ARBA00023136"/>
    </source>
</evidence>
<dbReference type="GO" id="GO:0046872">
    <property type="term" value="F:metal ion binding"/>
    <property type="evidence" value="ECO:0007669"/>
    <property type="project" value="UniProtKB-KW"/>
</dbReference>
<evidence type="ECO:0000256" key="9">
    <source>
        <dbReference type="ARBA" id="ARBA00023049"/>
    </source>
</evidence>
<evidence type="ECO:0000313" key="17">
    <source>
        <dbReference type="EMBL" id="PRD65532.1"/>
    </source>
</evidence>
<keyword evidence="4 12" id="KW-0479">Metal-binding</keyword>
<feature type="binding site" evidence="12">
    <location>
        <position position="367"/>
    </location>
    <ligand>
        <name>Zn(2+)</name>
        <dbReference type="ChEBI" id="CHEBI:29105"/>
        <note>catalytic</note>
    </ligand>
</feature>
<dbReference type="Pfam" id="PF01435">
    <property type="entry name" value="Peptidase_M48"/>
    <property type="match status" value="1"/>
</dbReference>
<keyword evidence="2 13" id="KW-0645">Protease</keyword>
<comment type="subcellular location">
    <subcellularLocation>
        <location evidence="1">Endoplasmic reticulum membrane</location>
        <topology evidence="1">Multi-pass membrane protein</topology>
    </subcellularLocation>
</comment>
<proteinExistence type="inferred from homology"/>
<dbReference type="RefSeq" id="WP_105748057.1">
    <property type="nucleotide sequence ID" value="NZ_PVLQ01000027.1"/>
</dbReference>
<keyword evidence="10 14" id="KW-0472">Membrane</keyword>
<dbReference type="GO" id="GO:0004222">
    <property type="term" value="F:metalloendopeptidase activity"/>
    <property type="evidence" value="ECO:0007669"/>
    <property type="project" value="InterPro"/>
</dbReference>
<feature type="transmembrane region" description="Helical" evidence="14">
    <location>
        <begin position="182"/>
        <end position="202"/>
    </location>
</feature>
<dbReference type="Proteomes" id="UP000238589">
    <property type="component" value="Unassembled WGS sequence"/>
</dbReference>
<dbReference type="InterPro" id="IPR027057">
    <property type="entry name" value="CAXX_Prtase_1"/>
</dbReference>
<feature type="domain" description="CAAX prenyl protease 1 N-terminal" evidence="16">
    <location>
        <begin position="34"/>
        <end position="212"/>
    </location>
</feature>
<sequence>MDFPSPTLASLWTLGFCALLIAGLLTRLWLSSRQIRHVARHRDAVPAPFAARVSLAAHQKAADYSLAKLRLELLEMAWNAALLLGWTLLGGLDWLNQLLRSQLGDGLLQQVALLAGFFAITALLELPWTWVRTFRVEQAHGFNRMTLGLWLADGIKSALVGAAIGLPFAALLLWLMEAAGSLWWVWSWAAWLSLSLLTLLLYPTLIAPLFNRFEPLADATLRQRIEALMARCGFRSRGLFVMDGSKRSSHANAYFTGFGPAKRVVFFDTLLQRLAPGEIDAVLAHELGHFSRRHLPKRLVLMGSISLLGFALLGLLSGQFWFYSGLGVRPNLVAPSDALALLLFINVAPLASFFLTPLLSQLSRRQEFEADAYACAHADGQDLASALVKLYQDNASTLTPDPLYAGFYYSHPPAAERLERLPA</sequence>
<keyword evidence="8 14" id="KW-1133">Transmembrane helix</keyword>
<feature type="domain" description="Peptidase M48" evidence="15">
    <location>
        <begin position="216"/>
        <end position="421"/>
    </location>
</feature>
<dbReference type="InterPro" id="IPR032456">
    <property type="entry name" value="Peptidase_M48_N"/>
</dbReference>
<dbReference type="OrthoDB" id="9781930at2"/>
<evidence type="ECO:0000256" key="7">
    <source>
        <dbReference type="ARBA" id="ARBA00022833"/>
    </source>
</evidence>
<evidence type="ECO:0000256" key="6">
    <source>
        <dbReference type="ARBA" id="ARBA00022824"/>
    </source>
</evidence>
<dbReference type="FunFam" id="3.30.2010.10:FF:000002">
    <property type="entry name" value="CAAX prenyl protease"/>
    <property type="match status" value="1"/>
</dbReference>
<keyword evidence="9 13" id="KW-0482">Metalloprotease</keyword>
<evidence type="ECO:0000256" key="3">
    <source>
        <dbReference type="ARBA" id="ARBA00022692"/>
    </source>
</evidence>
<accession>A0A2S9K574</accession>
<feature type="transmembrane region" description="Helical" evidence="14">
    <location>
        <begin position="299"/>
        <end position="323"/>
    </location>
</feature>
<keyword evidence="18" id="KW-1185">Reference proteome</keyword>
<evidence type="ECO:0000256" key="1">
    <source>
        <dbReference type="ARBA" id="ARBA00004477"/>
    </source>
</evidence>
<evidence type="ECO:0000256" key="14">
    <source>
        <dbReference type="SAM" id="Phobius"/>
    </source>
</evidence>
<evidence type="ECO:0000313" key="18">
    <source>
        <dbReference type="Proteomes" id="UP000238589"/>
    </source>
</evidence>
<evidence type="ECO:0000256" key="2">
    <source>
        <dbReference type="ARBA" id="ARBA00022670"/>
    </source>
</evidence>
<evidence type="ECO:0000259" key="15">
    <source>
        <dbReference type="Pfam" id="PF01435"/>
    </source>
</evidence>
<evidence type="ECO:0000256" key="4">
    <source>
        <dbReference type="ARBA" id="ARBA00022723"/>
    </source>
</evidence>
<dbReference type="InterPro" id="IPR001915">
    <property type="entry name" value="Peptidase_M48"/>
</dbReference>
<dbReference type="AlphaFoldDB" id="A0A2S9K574"/>
<feature type="transmembrane region" description="Helical" evidence="14">
    <location>
        <begin position="107"/>
        <end position="126"/>
    </location>
</feature>
<feature type="active site" description="Proton donor" evidence="11">
    <location>
        <position position="371"/>
    </location>
</feature>
<keyword evidence="6" id="KW-0256">Endoplasmic reticulum</keyword>
<protein>
    <submittedName>
        <fullName evidence="17">Peptidase M48</fullName>
    </submittedName>
</protein>
<feature type="transmembrane region" description="Helical" evidence="14">
    <location>
        <begin position="338"/>
        <end position="359"/>
    </location>
</feature>
<evidence type="ECO:0000256" key="13">
    <source>
        <dbReference type="RuleBase" id="RU003983"/>
    </source>
</evidence>
<evidence type="ECO:0000256" key="11">
    <source>
        <dbReference type="PIRSR" id="PIRSR627057-1"/>
    </source>
</evidence>
<evidence type="ECO:0000259" key="16">
    <source>
        <dbReference type="Pfam" id="PF16491"/>
    </source>
</evidence>
<evidence type="ECO:0000256" key="12">
    <source>
        <dbReference type="PIRSR" id="PIRSR627057-2"/>
    </source>
</evidence>
<dbReference type="CDD" id="cd07343">
    <property type="entry name" value="M48A_Zmpste24p_like"/>
    <property type="match status" value="1"/>
</dbReference>
<comment type="similarity">
    <text evidence="13">Belongs to the peptidase M48 family.</text>
</comment>
<dbReference type="EMBL" id="PVLQ01000027">
    <property type="protein sequence ID" value="PRD65532.1"/>
    <property type="molecule type" value="Genomic_DNA"/>
</dbReference>
<dbReference type="PANTHER" id="PTHR10120">
    <property type="entry name" value="CAAX PRENYL PROTEASE 1"/>
    <property type="match status" value="1"/>
</dbReference>
<feature type="transmembrane region" description="Helical" evidence="14">
    <location>
        <begin position="76"/>
        <end position="95"/>
    </location>
</feature>
<name>A0A2S9K574_9BURK</name>
<feature type="transmembrane region" description="Helical" evidence="14">
    <location>
        <begin position="147"/>
        <end position="176"/>
    </location>
</feature>
<feature type="binding site" evidence="12">
    <location>
        <position position="289"/>
    </location>
    <ligand>
        <name>Zn(2+)</name>
        <dbReference type="ChEBI" id="CHEBI:29105"/>
        <note>catalytic</note>
    </ligand>
</feature>
<keyword evidence="3 14" id="KW-0812">Transmembrane</keyword>
<evidence type="ECO:0000256" key="5">
    <source>
        <dbReference type="ARBA" id="ARBA00022801"/>
    </source>
</evidence>
<comment type="caution">
    <text evidence="17">The sequence shown here is derived from an EMBL/GenBank/DDBJ whole genome shotgun (WGS) entry which is preliminary data.</text>
</comment>
<feature type="transmembrane region" description="Helical" evidence="14">
    <location>
        <begin position="12"/>
        <end position="30"/>
    </location>
</feature>
<reference evidence="17 18" key="1">
    <citation type="submission" date="2018-03" db="EMBL/GenBank/DDBJ databases">
        <title>Comparative genomics illustrates the genes involved in a hyperalkaliphilic mechanisms of Serpentinomonas isolated from highly-alkaline calcium-rich serpentinized springs.</title>
        <authorList>
            <person name="Suzuki S."/>
            <person name="Ishii S."/>
            <person name="Walworth N."/>
            <person name="Bird L."/>
            <person name="Kuenen J.G."/>
            <person name="Nealson K.H."/>
        </authorList>
    </citation>
    <scope>NUCLEOTIDE SEQUENCE [LARGE SCALE GENOMIC DNA]</scope>
    <source>
        <strain evidence="17 18">P1</strain>
    </source>
</reference>
<dbReference type="GO" id="GO:0071586">
    <property type="term" value="P:CAAX-box protein processing"/>
    <property type="evidence" value="ECO:0007669"/>
    <property type="project" value="InterPro"/>
</dbReference>
<gene>
    <name evidence="17" type="ORF">C6P64_08105</name>
</gene>
<feature type="active site" evidence="11">
    <location>
        <position position="286"/>
    </location>
</feature>